<accession>A0A310SQA0</accession>
<dbReference type="AlphaFoldDB" id="A0A310SQA0"/>
<name>A0A310SQA0_9HYME</name>
<reference evidence="1 2" key="1">
    <citation type="submission" date="2015-07" db="EMBL/GenBank/DDBJ databases">
        <title>The genome of Eufriesea mexicana.</title>
        <authorList>
            <person name="Pan H."/>
            <person name="Kapheim K."/>
        </authorList>
    </citation>
    <scope>NUCLEOTIDE SEQUENCE [LARGE SCALE GENOMIC DNA]</scope>
    <source>
        <strain evidence="1">0111107269</strain>
        <tissue evidence="1">Whole body</tissue>
    </source>
</reference>
<proteinExistence type="predicted"/>
<sequence length="129" mass="14687">MASPCIGIYACLEEPSNLSIFEAGLSDAMDRHKAYKNLSEGFEGTLSTIHRLHHASQKTQASAHSYRLGRKDEIQEVWSACGTCKKCNHLEKDCYFKNMKESKGDQEEKKKVKKLLDRGQWNKTMDFGL</sequence>
<dbReference type="Proteomes" id="UP000250275">
    <property type="component" value="Unassembled WGS sequence"/>
</dbReference>
<evidence type="ECO:0000313" key="2">
    <source>
        <dbReference type="Proteomes" id="UP000250275"/>
    </source>
</evidence>
<keyword evidence="2" id="KW-1185">Reference proteome</keyword>
<evidence type="ECO:0000313" key="1">
    <source>
        <dbReference type="EMBL" id="OAD58327.1"/>
    </source>
</evidence>
<gene>
    <name evidence="1" type="ORF">WN48_00206</name>
</gene>
<dbReference type="EMBL" id="KQ761046">
    <property type="protein sequence ID" value="OAD58327.1"/>
    <property type="molecule type" value="Genomic_DNA"/>
</dbReference>
<protein>
    <submittedName>
        <fullName evidence="1">Uncharacterized protein</fullName>
    </submittedName>
</protein>
<organism evidence="1 2">
    <name type="scientific">Eufriesea mexicana</name>
    <dbReference type="NCBI Taxonomy" id="516756"/>
    <lineage>
        <taxon>Eukaryota</taxon>
        <taxon>Metazoa</taxon>
        <taxon>Ecdysozoa</taxon>
        <taxon>Arthropoda</taxon>
        <taxon>Hexapoda</taxon>
        <taxon>Insecta</taxon>
        <taxon>Pterygota</taxon>
        <taxon>Neoptera</taxon>
        <taxon>Endopterygota</taxon>
        <taxon>Hymenoptera</taxon>
        <taxon>Apocrita</taxon>
        <taxon>Aculeata</taxon>
        <taxon>Apoidea</taxon>
        <taxon>Anthophila</taxon>
        <taxon>Apidae</taxon>
        <taxon>Eufriesea</taxon>
    </lineage>
</organism>